<evidence type="ECO:0000256" key="4">
    <source>
        <dbReference type="ARBA" id="ARBA00022825"/>
    </source>
</evidence>
<dbReference type="InterPro" id="IPR040636">
    <property type="entry name" value="PatG_C"/>
</dbReference>
<dbReference type="RefSeq" id="WP_149814145.1">
    <property type="nucleotide sequence ID" value="NZ_VUKA01000028.1"/>
</dbReference>
<keyword evidence="4 5" id="KW-0720">Serine protease</keyword>
<dbReference type="InterPro" id="IPR022398">
    <property type="entry name" value="Peptidase_S8_His-AS"/>
</dbReference>
<keyword evidence="10" id="KW-1185">Reference proteome</keyword>
<protein>
    <submittedName>
        <fullName evidence="9">PatA/PatG family cyanobactin maturation protease</fullName>
    </submittedName>
</protein>
<feature type="active site" description="Charge relay system" evidence="5">
    <location>
        <position position="59"/>
    </location>
</feature>
<reference evidence="9 10" key="1">
    <citation type="journal article" date="2015" name="Int. J. Syst. Evol. Microbiol.">
        <title>Roseomonas oryzae sp. nov., isolated from paddy rhizosphere soil.</title>
        <authorList>
            <person name="Ramaprasad E.V."/>
            <person name="Sasikala Ch."/>
            <person name="Ramana Ch.V."/>
        </authorList>
    </citation>
    <scope>NUCLEOTIDE SEQUENCE [LARGE SCALE GENOMIC DNA]</scope>
    <source>
        <strain evidence="9 10">KCTC 42542</strain>
    </source>
</reference>
<dbReference type="Pfam" id="PF00082">
    <property type="entry name" value="Peptidase_S8"/>
    <property type="match status" value="1"/>
</dbReference>
<dbReference type="PANTHER" id="PTHR43806:SF11">
    <property type="entry name" value="CEREVISIN-RELATED"/>
    <property type="match status" value="1"/>
</dbReference>
<dbReference type="InterPro" id="IPR023830">
    <property type="entry name" value="Peptidase_S8A_PatG"/>
</dbReference>
<feature type="active site" description="Charge relay system" evidence="5">
    <location>
        <position position="222"/>
    </location>
</feature>
<dbReference type="AlphaFoldDB" id="A0A5B2TBG8"/>
<sequence>MHSASLTNAGEWLSIVPGIERIWSLTNGEADIKIAILDGPVDSTVISSNKLAPAGAIHHGTLVASVLAGSLGGEVVGIAPGCTIIPIEIFRDAKDGVTACTQDALAQAIFKATSSGANIINISAAQQGDSLEVSASLSGAITDALRQDVFVVAAAGNHGCACDVIPASMPGVLAVGAHDGEGVPLPMSNWGPSLRSGGLLAPGFNIPGACVGGGLCKATGTSFASALVAGVAGLLMSADMRRGVRPSGRRIKQVLLDSCDRCLPEAEELCGKFLAGTLNVARAADVLLNSLELSFRSEEPMSSTTTPPAQEEIYSRKNEELLQRNRELGLCTTEQRSHVVATTGLLPADCGCGGKNSSKCSCDSKPTKPQLVYAIGRLGISFTTQARRDSVWRTVNGNRQGDLKSLTDEALLGLFRERPFEAQAVAWTLSRTEVPMYVIMPSGPFAADTYKWLVDEWGDKDVELVSIPGVIAGRISLYDGMNVDVIVPDLRGMYSWENTRYTDQLIKSRQALMPDLKEDQARQEINRFLGKIFFRLRNMGLSPGDRALNAAATNAFNISDVIVEAGREGLTLRDVSVERSPLSRPGSDYYDVLVTFFDPRRRIETAPLLARFTIDVSDTVPVMIGEPVSWYEY</sequence>
<evidence type="ECO:0000256" key="1">
    <source>
        <dbReference type="ARBA" id="ARBA00011073"/>
    </source>
</evidence>
<dbReference type="GO" id="GO:0004252">
    <property type="term" value="F:serine-type endopeptidase activity"/>
    <property type="evidence" value="ECO:0007669"/>
    <property type="project" value="UniProtKB-UniRule"/>
</dbReference>
<dbReference type="InterPro" id="IPR000209">
    <property type="entry name" value="Peptidase_S8/S53_dom"/>
</dbReference>
<feature type="domain" description="PatG C-terminal" evidence="8">
    <location>
        <begin position="517"/>
        <end position="630"/>
    </location>
</feature>
<evidence type="ECO:0000313" key="9">
    <source>
        <dbReference type="EMBL" id="KAA2211414.1"/>
    </source>
</evidence>
<name>A0A5B2TBG8_9PROT</name>
<evidence type="ECO:0000256" key="3">
    <source>
        <dbReference type="ARBA" id="ARBA00022801"/>
    </source>
</evidence>
<keyword evidence="3 5" id="KW-0378">Hydrolase</keyword>
<dbReference type="Gene3D" id="3.40.50.200">
    <property type="entry name" value="Peptidase S8/S53 domain"/>
    <property type="match status" value="1"/>
</dbReference>
<accession>A0A5B2TBG8</accession>
<dbReference type="Proteomes" id="UP000322110">
    <property type="component" value="Unassembled WGS sequence"/>
</dbReference>
<evidence type="ECO:0000256" key="2">
    <source>
        <dbReference type="ARBA" id="ARBA00022670"/>
    </source>
</evidence>
<dbReference type="PROSITE" id="PS51892">
    <property type="entry name" value="SUBTILASE"/>
    <property type="match status" value="1"/>
</dbReference>
<dbReference type="GO" id="GO:0006508">
    <property type="term" value="P:proteolysis"/>
    <property type="evidence" value="ECO:0007669"/>
    <property type="project" value="UniProtKB-KW"/>
</dbReference>
<evidence type="ECO:0000259" key="7">
    <source>
        <dbReference type="Pfam" id="PF18047"/>
    </source>
</evidence>
<keyword evidence="2 5" id="KW-0645">Protease</keyword>
<evidence type="ECO:0000313" key="10">
    <source>
        <dbReference type="Proteomes" id="UP000322110"/>
    </source>
</evidence>
<dbReference type="InterPro" id="IPR050131">
    <property type="entry name" value="Peptidase_S8_subtilisin-like"/>
</dbReference>
<evidence type="ECO:0000259" key="6">
    <source>
        <dbReference type="Pfam" id="PF00082"/>
    </source>
</evidence>
<comment type="caution">
    <text evidence="9">The sequence shown here is derived from an EMBL/GenBank/DDBJ whole genome shotgun (WGS) entry which is preliminary data.</text>
</comment>
<evidence type="ECO:0000259" key="8">
    <source>
        <dbReference type="Pfam" id="PF18065"/>
    </source>
</evidence>
<dbReference type="PANTHER" id="PTHR43806">
    <property type="entry name" value="PEPTIDASE S8"/>
    <property type="match status" value="1"/>
</dbReference>
<evidence type="ECO:0000256" key="5">
    <source>
        <dbReference type="PROSITE-ProRule" id="PRU01240"/>
    </source>
</evidence>
<dbReference type="GO" id="GO:0005615">
    <property type="term" value="C:extracellular space"/>
    <property type="evidence" value="ECO:0007669"/>
    <property type="project" value="TreeGrafter"/>
</dbReference>
<comment type="similarity">
    <text evidence="1 5">Belongs to the peptidase S8 family.</text>
</comment>
<dbReference type="OrthoDB" id="9816306at2"/>
<organism evidence="9 10">
    <name type="scientific">Teichococcus oryzae</name>
    <dbReference type="NCBI Taxonomy" id="1608942"/>
    <lineage>
        <taxon>Bacteria</taxon>
        <taxon>Pseudomonadati</taxon>
        <taxon>Pseudomonadota</taxon>
        <taxon>Alphaproteobacteria</taxon>
        <taxon>Acetobacterales</taxon>
        <taxon>Roseomonadaceae</taxon>
        <taxon>Roseomonas</taxon>
    </lineage>
</organism>
<dbReference type="Pfam" id="PF18047">
    <property type="entry name" value="PatG_D"/>
    <property type="match status" value="1"/>
</dbReference>
<feature type="active site" description="Charge relay system" evidence="5">
    <location>
        <position position="38"/>
    </location>
</feature>
<gene>
    <name evidence="9" type="ORF">F0Q34_20145</name>
</gene>
<dbReference type="PROSITE" id="PS00137">
    <property type="entry name" value="SUBTILASE_HIS"/>
    <property type="match status" value="1"/>
</dbReference>
<dbReference type="InterPro" id="IPR036852">
    <property type="entry name" value="Peptidase_S8/S53_dom_sf"/>
</dbReference>
<dbReference type="InterPro" id="IPR040483">
    <property type="entry name" value="PatG_dom"/>
</dbReference>
<feature type="domain" description="PatG" evidence="7">
    <location>
        <begin position="372"/>
        <end position="455"/>
    </location>
</feature>
<proteinExistence type="inferred from homology"/>
<feature type="domain" description="Peptidase S8/S53" evidence="6">
    <location>
        <begin position="58"/>
        <end position="259"/>
    </location>
</feature>
<dbReference type="Pfam" id="PF18065">
    <property type="entry name" value="PatG_C"/>
    <property type="match status" value="1"/>
</dbReference>
<dbReference type="EMBL" id="VUKA01000028">
    <property type="protein sequence ID" value="KAA2211414.1"/>
    <property type="molecule type" value="Genomic_DNA"/>
</dbReference>
<dbReference type="NCBIfam" id="TIGR03895">
    <property type="entry name" value="protease_PatA"/>
    <property type="match status" value="1"/>
</dbReference>
<dbReference type="SUPFAM" id="SSF52743">
    <property type="entry name" value="Subtilisin-like"/>
    <property type="match status" value="1"/>
</dbReference>